<comment type="caution">
    <text evidence="2">The sequence shown here is derived from an EMBL/GenBank/DDBJ whole genome shotgun (WGS) entry which is preliminary data.</text>
</comment>
<feature type="region of interest" description="Disordered" evidence="1">
    <location>
        <begin position="846"/>
        <end position="871"/>
    </location>
</feature>
<dbReference type="Pfam" id="PF06869">
    <property type="entry name" value="DUF1258"/>
    <property type="match status" value="1"/>
</dbReference>
<evidence type="ECO:0000313" key="3">
    <source>
        <dbReference type="Proteomes" id="UP000663887"/>
    </source>
</evidence>
<evidence type="ECO:0000313" key="2">
    <source>
        <dbReference type="EMBL" id="CAF1977976.1"/>
    </source>
</evidence>
<dbReference type="Proteomes" id="UP000663887">
    <property type="component" value="Unassembled WGS sequence"/>
</dbReference>
<gene>
    <name evidence="2" type="ORF">XDN619_LOCUS2221</name>
</gene>
<feature type="compositionally biased region" description="Low complexity" evidence="1">
    <location>
        <begin position="859"/>
        <end position="871"/>
    </location>
</feature>
<accession>A0A816M514</accession>
<reference evidence="2" key="1">
    <citation type="submission" date="2021-02" db="EMBL/GenBank/DDBJ databases">
        <authorList>
            <person name="Nowell W R."/>
        </authorList>
    </citation>
    <scope>NUCLEOTIDE SEQUENCE</scope>
</reference>
<dbReference type="Gene3D" id="3.40.140.10">
    <property type="entry name" value="Cytidine Deaminase, domain 2"/>
    <property type="match status" value="1"/>
</dbReference>
<feature type="region of interest" description="Disordered" evidence="1">
    <location>
        <begin position="399"/>
        <end position="418"/>
    </location>
</feature>
<dbReference type="EMBL" id="CAJNRG010000105">
    <property type="protein sequence ID" value="CAF1977976.1"/>
    <property type="molecule type" value="Genomic_DNA"/>
</dbReference>
<protein>
    <submittedName>
        <fullName evidence="2">Uncharacterized protein</fullName>
    </submittedName>
</protein>
<dbReference type="InterPro" id="IPR009667">
    <property type="entry name" value="DUF1258"/>
</dbReference>
<feature type="compositionally biased region" description="Basic residues" evidence="1">
    <location>
        <begin position="405"/>
        <end position="418"/>
    </location>
</feature>
<dbReference type="PANTHER" id="PTHR46579">
    <property type="entry name" value="F5/8 TYPE C DOMAIN-CONTAINING PROTEIN-RELATED"/>
    <property type="match status" value="1"/>
</dbReference>
<proteinExistence type="predicted"/>
<dbReference type="PANTHER" id="PTHR46579:SF1">
    <property type="entry name" value="F5_8 TYPE C DOMAIN-CONTAINING PROTEIN"/>
    <property type="match status" value="1"/>
</dbReference>
<organism evidence="2 3">
    <name type="scientific">Rotaria magnacalcarata</name>
    <dbReference type="NCBI Taxonomy" id="392030"/>
    <lineage>
        <taxon>Eukaryota</taxon>
        <taxon>Metazoa</taxon>
        <taxon>Spiralia</taxon>
        <taxon>Gnathifera</taxon>
        <taxon>Rotifera</taxon>
        <taxon>Eurotatoria</taxon>
        <taxon>Bdelloidea</taxon>
        <taxon>Philodinida</taxon>
        <taxon>Philodinidae</taxon>
        <taxon>Rotaria</taxon>
    </lineage>
</organism>
<name>A0A816M514_9BILA</name>
<sequence>MPSPATHYRRRSVLLSQNIGKSSNLKFQSSKKNTCTTTHNEQSLIKQNDSSTSHTTIATTNTDDLNFSFINTNNSTGFNRRSEPTLRDIAVTAMIFKIRRLQNNQDINSICRLLDSLSVKNVPKNMKSIQKQLHKDFDLKDLSKCYYVCGACGTSNLDHIVKCKLCNDTSIFKFYSCSMKQQIQQMLSIFGIFTKLKEEKLQNIHLFSSTKYGEILQEIEENAFTLMVNFDGVCTPNKNLSLWPFVFCFNELPIPDRRYLENIIIAGIIPAAKKPTNVVTKTCLDIICAELMQLELGQEFYIRDIDERKVLHFYSIASCTDQPAAALLENVVPYNAEYGCPKCFHTGELYHGQRKAGANEIKFTIRVYPFIDYQLRTQERSLQAIQKLIDSSVQDQDTALNRSNKQVKSKTKKKKKEKKISSYGHLGYCPLTKLKYFKYGTSLLTDSLHTIYGGAFKQLLNLLFDSRYRQKTWSLFKKIPQIDDLLAVVQIPSTTQRRFRSLKHISKYKGSEFRCLFHFGLTTIVQCTHDNSLKNLLLAFLTAINLASAKYVTNESIEVVSILLHYFVKQFQLIFGLRHMSSNIHSVLHVHESLKFMGPLWFYSTFSFEGIDKDLISTVHGTTEFAKQLIRQHILYRDAIIQHNNDRFPRVLFTFNEHLMNRKQTKIHYKNFADSCYLPYPVSETLYDISPNGIATNVRSFFKEDITFYHSITVSGVLLKTTVMTLGKLVSDSCITFQFADDQIRYGLIRAIIKSKKNVVRLFIEELIKKKAEESNFNFKINDVQYHVPNIHRLRRSNIFHLKHPKWILTKNAVICKPSNQIIVLEYPNLKDDIIVLKKKKKNKSEQMDASNNIDAPVTNENSEATTTSTLKVTTKTPKDEKDILVNASSTVQQQLNDVMVPKFTTSIDQMCMLYSAENDTTNKEASSTTCTDSIETFQLDFYRVQVHSLFPEEEKKAIYERFSEVKRLLNKVISADPRCTKVWANIVDDAYEKISLDSSLQQIYQLLFATSTVPRSRLQELISTKIIVVIVHPDARADPSVLDPVRTKEYATTTPYEDKALIAINPMVFDNETTVHGSRISRTSCALFLAILLAHEITHAVKYFSQTKKTTPELPSFRTYSSPGKYDGGNVLEHALFSGELHINRNCTHAGVELFIIGETGQHFKLSPSDVNNCLTNNSFRSLSLLVNRLPLKRRRSHGCAKIQLNYSESPASEKEKNDQELVPLLRYHTRKIVFQATDNVDTNESYQSLLKYHCEGYTEQAQSPDDALLHVLLNGVTGTAVTYILPENIFKKFNVISDRRTQIAGYLYGVSPLENPQVKEIRCVVLPPQWGTSETVHLPNILPEHEFLKLLGDHERSIRKMHGLHSRIYQEESICKCVFSSINSNNVISFQIRCNLQSSDDVLYLT</sequence>
<evidence type="ECO:0000256" key="1">
    <source>
        <dbReference type="SAM" id="MobiDB-lite"/>
    </source>
</evidence>